<evidence type="ECO:0000313" key="1">
    <source>
        <dbReference type="EMBL" id="KAH6640334.1"/>
    </source>
</evidence>
<reference evidence="1 2" key="1">
    <citation type="journal article" date="2021" name="Nat. Commun.">
        <title>Genetic determinants of endophytism in the Arabidopsis root mycobiome.</title>
        <authorList>
            <person name="Mesny F."/>
            <person name="Miyauchi S."/>
            <person name="Thiergart T."/>
            <person name="Pickel B."/>
            <person name="Atanasova L."/>
            <person name="Karlsson M."/>
            <person name="Huettel B."/>
            <person name="Barry K.W."/>
            <person name="Haridas S."/>
            <person name="Chen C."/>
            <person name="Bauer D."/>
            <person name="Andreopoulos W."/>
            <person name="Pangilinan J."/>
            <person name="LaButti K."/>
            <person name="Riley R."/>
            <person name="Lipzen A."/>
            <person name="Clum A."/>
            <person name="Drula E."/>
            <person name="Henrissat B."/>
            <person name="Kohler A."/>
            <person name="Grigoriev I.V."/>
            <person name="Martin F.M."/>
            <person name="Hacquard S."/>
        </authorList>
    </citation>
    <scope>NUCLEOTIDE SEQUENCE [LARGE SCALE GENOMIC DNA]</scope>
    <source>
        <strain evidence="1 2">MPI-SDFR-AT-0079</strain>
    </source>
</reference>
<organism evidence="1 2">
    <name type="scientific">Chaetomium tenue</name>
    <dbReference type="NCBI Taxonomy" id="1854479"/>
    <lineage>
        <taxon>Eukaryota</taxon>
        <taxon>Fungi</taxon>
        <taxon>Dikarya</taxon>
        <taxon>Ascomycota</taxon>
        <taxon>Pezizomycotina</taxon>
        <taxon>Sordariomycetes</taxon>
        <taxon>Sordariomycetidae</taxon>
        <taxon>Sordariales</taxon>
        <taxon>Chaetomiaceae</taxon>
        <taxon>Chaetomium</taxon>
    </lineage>
</organism>
<dbReference type="EMBL" id="JAGIZQ010000002">
    <property type="protein sequence ID" value="KAH6640334.1"/>
    <property type="molecule type" value="Genomic_DNA"/>
</dbReference>
<name>A0ACB7PH52_9PEZI</name>
<proteinExistence type="predicted"/>
<dbReference type="Proteomes" id="UP000724584">
    <property type="component" value="Unassembled WGS sequence"/>
</dbReference>
<keyword evidence="2" id="KW-1185">Reference proteome</keyword>
<protein>
    <submittedName>
        <fullName evidence="1">Uncharacterized protein</fullName>
    </submittedName>
</protein>
<gene>
    <name evidence="1" type="ORF">F5144DRAFT_483684</name>
</gene>
<sequence>GLTLVHDPHESRATADVIFVHGLGGNSWTTWCWKHDPSMFWPAWLRHEHGVSHFRMFTFGYNANWRGPDTKLSLLDFAKGLLVQMRGYGDRDSDGEWPIGKRPIIFVAHSMGGLVVKKVRIVRPSFQRWLLTLVRPIS</sequence>
<accession>A0ACB7PH52</accession>
<comment type="caution">
    <text evidence="1">The sequence shown here is derived from an EMBL/GenBank/DDBJ whole genome shotgun (WGS) entry which is preliminary data.</text>
</comment>
<evidence type="ECO:0000313" key="2">
    <source>
        <dbReference type="Proteomes" id="UP000724584"/>
    </source>
</evidence>
<feature type="non-terminal residue" evidence="1">
    <location>
        <position position="1"/>
    </location>
</feature>